<evidence type="ECO:0000256" key="2">
    <source>
        <dbReference type="ARBA" id="ARBA00013169"/>
    </source>
</evidence>
<dbReference type="Gene3D" id="3.40.50.620">
    <property type="entry name" value="HUPs"/>
    <property type="match status" value="2"/>
</dbReference>
<dbReference type="InterPro" id="IPR033705">
    <property type="entry name" value="Anticodon_Ia_Val"/>
</dbReference>
<comment type="caution">
    <text evidence="12">The sequence shown here is derived from an EMBL/GenBank/DDBJ whole genome shotgun (WGS) entry which is preliminary data.</text>
</comment>
<sequence length="1030" mass="121188">MGLLSIGPIIRIFRQNRHVYFQKRLYQNDIKRYLSEPFPQVYSQKECEQFWSQIWERSGLFQRTYQNIVSDDSFRLLLPPPNITGNLHMGHSLTVSIEDALCRFHRMNGKDVIWYGGTDHAGIATQMVIEKLLWAKHHKTRHDVSQEEFSQLFNVWKEEKVANIRRQLQAMGTSIDFNHDYFTMSDQMSNYVNDAFIELFNRNLIYRSSYMINWSYYLQSTLSDIEIEHKFISKPTDYEVPGCDEKFVLGVLHRFKYPIEEPDSSEFVTIATTRLESLMGDVALCVHPSDTRYSHMIGRHAYNPFTKRKMPIIADEVVKPEFGTGVLKLTPAHSMIDYEIACRHQLPLISIFDDRGFIQCEYEPFNNVHRYVAKRMVRDELDRRGLYCGYDPHSHWLPICARSGDIIESRIVPQWFLRCDDARYIAELIVNQDNLSHSTNERWQQLKETLDEQSRNMALIPSSYRNTWKDWFSRFKDWCISRQIFWGHRIPAYQVICNSNPTDIWVAAKTEQEALKIAVEKHKFSLNEISMKQDTDVLDTWFSSCLLPLAVSGWFEGEPNKRHVNQTLPLSLMETGHDIIFFWVARMVLLSLLLSGRIPFDRTLLHGMICDSNGKKMSKSKGNVVDPMHLIDGATLDQLVQQNKDYFDSGFISDEECTELFRKTIKNWPKGLPVCGADAVRLSLLQSDFKEQKVNFDLNKTVKKRVFTNKMHQTVRFILIHVAEVQQQHGSFQRVKLEHENLSLIDRWILTKLANLCNQCHRSFDSYDLHKSAQLLERFWINDLCDVYLESIKFDIIEKRDNAEKLLSLMIEIVEKTLQLMHPFMPFITENLFQHLQFATSSSFEDYNYQSILKSEYPSSDDSLLKQYDHSYMNEFEKIFSINRKIRSFRQQFYINREPLIKMVRVASLNSNLSSYRSIIQSTIKHNECDLEFVNLYDIYKFDSSYCIKVDFNNDELSEPDTSKTKQNNSLESDEIYLLFDVDSDQLIQRLNDPKINLNAEKIDTLKSQLDKLHMKHFNENYKKITKIIS</sequence>
<dbReference type="GO" id="GO:0005524">
    <property type="term" value="F:ATP binding"/>
    <property type="evidence" value="ECO:0007669"/>
    <property type="project" value="UniProtKB-KW"/>
</dbReference>
<keyword evidence="6 9" id="KW-0648">Protein biosynthesis</keyword>
<dbReference type="Pfam" id="PF08264">
    <property type="entry name" value="Anticodon_1"/>
    <property type="match status" value="1"/>
</dbReference>
<dbReference type="Proteomes" id="UP001142055">
    <property type="component" value="Chromosome 1"/>
</dbReference>
<dbReference type="NCBIfam" id="NF004349">
    <property type="entry name" value="PRK05729.1"/>
    <property type="match status" value="1"/>
</dbReference>
<reference evidence="12" key="1">
    <citation type="submission" date="2022-12" db="EMBL/GenBank/DDBJ databases">
        <title>Genome assemblies of Blomia tropicalis.</title>
        <authorList>
            <person name="Cui Y."/>
        </authorList>
    </citation>
    <scope>NUCLEOTIDE SEQUENCE</scope>
    <source>
        <tissue evidence="12">Adult mites</tissue>
    </source>
</reference>
<dbReference type="SUPFAM" id="SSF52374">
    <property type="entry name" value="Nucleotidylyl transferase"/>
    <property type="match status" value="1"/>
</dbReference>
<organism evidence="12 13">
    <name type="scientific">Blomia tropicalis</name>
    <name type="common">Mite</name>
    <dbReference type="NCBI Taxonomy" id="40697"/>
    <lineage>
        <taxon>Eukaryota</taxon>
        <taxon>Metazoa</taxon>
        <taxon>Ecdysozoa</taxon>
        <taxon>Arthropoda</taxon>
        <taxon>Chelicerata</taxon>
        <taxon>Arachnida</taxon>
        <taxon>Acari</taxon>
        <taxon>Acariformes</taxon>
        <taxon>Sarcoptiformes</taxon>
        <taxon>Astigmata</taxon>
        <taxon>Glycyphagoidea</taxon>
        <taxon>Echimyopodidae</taxon>
        <taxon>Blomia</taxon>
    </lineage>
</organism>
<dbReference type="PANTHER" id="PTHR11946:SF109">
    <property type="entry name" value="VALINE--TRNA LIGASE"/>
    <property type="match status" value="1"/>
</dbReference>
<evidence type="ECO:0000256" key="5">
    <source>
        <dbReference type="ARBA" id="ARBA00022840"/>
    </source>
</evidence>
<dbReference type="AlphaFoldDB" id="A0A9Q0RSL0"/>
<dbReference type="GO" id="GO:0005829">
    <property type="term" value="C:cytosol"/>
    <property type="evidence" value="ECO:0007669"/>
    <property type="project" value="TreeGrafter"/>
</dbReference>
<dbReference type="OrthoDB" id="629407at2759"/>
<keyword evidence="13" id="KW-1185">Reference proteome</keyword>
<dbReference type="CDD" id="cd07962">
    <property type="entry name" value="Anticodon_Ia_Val"/>
    <property type="match status" value="1"/>
</dbReference>
<dbReference type="EC" id="6.1.1.9" evidence="2"/>
<dbReference type="PANTHER" id="PTHR11946">
    <property type="entry name" value="VALYL-TRNA SYNTHETASES"/>
    <property type="match status" value="1"/>
</dbReference>
<dbReference type="SUPFAM" id="SSF47323">
    <property type="entry name" value="Anticodon-binding domain of a subclass of class I aminoacyl-tRNA synthetases"/>
    <property type="match status" value="1"/>
</dbReference>
<dbReference type="InterPro" id="IPR002300">
    <property type="entry name" value="aa-tRNA-synth_Ia"/>
</dbReference>
<dbReference type="InterPro" id="IPR009080">
    <property type="entry name" value="tRNAsynth_Ia_anticodon-bd"/>
</dbReference>
<dbReference type="InterPro" id="IPR014729">
    <property type="entry name" value="Rossmann-like_a/b/a_fold"/>
</dbReference>
<accession>A0A9Q0RSL0</accession>
<evidence type="ECO:0000256" key="8">
    <source>
        <dbReference type="ARBA" id="ARBA00029936"/>
    </source>
</evidence>
<dbReference type="GO" id="GO:0004832">
    <property type="term" value="F:valine-tRNA ligase activity"/>
    <property type="evidence" value="ECO:0007669"/>
    <property type="project" value="UniProtKB-EC"/>
</dbReference>
<feature type="domain" description="Aminoacyl-tRNA synthetase class Ia" evidence="10">
    <location>
        <begin position="52"/>
        <end position="691"/>
    </location>
</feature>
<dbReference type="InterPro" id="IPR013155">
    <property type="entry name" value="M/V/L/I-tRNA-synth_anticd-bd"/>
</dbReference>
<evidence type="ECO:0000313" key="12">
    <source>
        <dbReference type="EMBL" id="KAJ6224949.1"/>
    </source>
</evidence>
<evidence type="ECO:0000256" key="9">
    <source>
        <dbReference type="RuleBase" id="RU363035"/>
    </source>
</evidence>
<evidence type="ECO:0000256" key="7">
    <source>
        <dbReference type="ARBA" id="ARBA00023146"/>
    </source>
</evidence>
<keyword evidence="3 9" id="KW-0436">Ligase</keyword>
<evidence type="ECO:0000256" key="3">
    <source>
        <dbReference type="ARBA" id="ARBA00022598"/>
    </source>
</evidence>
<dbReference type="EMBL" id="JAPWDV010000001">
    <property type="protein sequence ID" value="KAJ6224949.1"/>
    <property type="molecule type" value="Genomic_DNA"/>
</dbReference>
<keyword evidence="7 9" id="KW-0030">Aminoacyl-tRNA synthetase</keyword>
<dbReference type="NCBIfam" id="TIGR00422">
    <property type="entry name" value="valS"/>
    <property type="match status" value="1"/>
</dbReference>
<evidence type="ECO:0000313" key="13">
    <source>
        <dbReference type="Proteomes" id="UP001142055"/>
    </source>
</evidence>
<evidence type="ECO:0000259" key="10">
    <source>
        <dbReference type="Pfam" id="PF00133"/>
    </source>
</evidence>
<dbReference type="InterPro" id="IPR009008">
    <property type="entry name" value="Val/Leu/Ile-tRNA-synth_edit"/>
</dbReference>
<dbReference type="Gene3D" id="3.90.740.10">
    <property type="entry name" value="Valyl/Leucyl/Isoleucyl-tRNA synthetase, editing domain"/>
    <property type="match status" value="1"/>
</dbReference>
<dbReference type="Pfam" id="PF00133">
    <property type="entry name" value="tRNA-synt_1"/>
    <property type="match status" value="1"/>
</dbReference>
<dbReference type="Gene3D" id="1.10.730.10">
    <property type="entry name" value="Isoleucyl-tRNA Synthetase, Domain 1"/>
    <property type="match status" value="1"/>
</dbReference>
<gene>
    <name evidence="12" type="ORF">RDWZM_003494</name>
</gene>
<evidence type="ECO:0000256" key="4">
    <source>
        <dbReference type="ARBA" id="ARBA00022741"/>
    </source>
</evidence>
<dbReference type="GO" id="GO:0006438">
    <property type="term" value="P:valyl-tRNA aminoacylation"/>
    <property type="evidence" value="ECO:0007669"/>
    <property type="project" value="InterPro"/>
</dbReference>
<feature type="domain" description="Methionyl/Valyl/Leucyl/Isoleucyl-tRNA synthetase anticodon-binding" evidence="11">
    <location>
        <begin position="746"/>
        <end position="895"/>
    </location>
</feature>
<name>A0A9Q0RSL0_BLOTA</name>
<dbReference type="PRINTS" id="PR00986">
    <property type="entry name" value="TRNASYNTHVAL"/>
</dbReference>
<dbReference type="PROSITE" id="PS00178">
    <property type="entry name" value="AA_TRNA_LIGASE_I"/>
    <property type="match status" value="1"/>
</dbReference>
<dbReference type="InterPro" id="IPR002303">
    <property type="entry name" value="Valyl-tRNA_ligase"/>
</dbReference>
<evidence type="ECO:0000256" key="1">
    <source>
        <dbReference type="ARBA" id="ARBA00005594"/>
    </source>
</evidence>
<protein>
    <recommendedName>
        <fullName evidence="2">valine--tRNA ligase</fullName>
        <ecNumber evidence="2">6.1.1.9</ecNumber>
    </recommendedName>
    <alternativeName>
        <fullName evidence="8">Valyl-tRNA synthetase</fullName>
    </alternativeName>
</protein>
<proteinExistence type="inferred from homology"/>
<keyword evidence="5 9" id="KW-0067">ATP-binding</keyword>
<keyword evidence="4 9" id="KW-0547">Nucleotide-binding</keyword>
<dbReference type="InterPro" id="IPR001412">
    <property type="entry name" value="aa-tRNA-synth_I_CS"/>
</dbReference>
<evidence type="ECO:0000259" key="11">
    <source>
        <dbReference type="Pfam" id="PF08264"/>
    </source>
</evidence>
<evidence type="ECO:0000256" key="6">
    <source>
        <dbReference type="ARBA" id="ARBA00022917"/>
    </source>
</evidence>
<comment type="similarity">
    <text evidence="1 9">Belongs to the class-I aminoacyl-tRNA synthetase family.</text>
</comment>
<dbReference type="GO" id="GO:0002161">
    <property type="term" value="F:aminoacyl-tRNA deacylase activity"/>
    <property type="evidence" value="ECO:0007669"/>
    <property type="project" value="InterPro"/>
</dbReference>
<dbReference type="OMA" id="RQWYIRN"/>
<dbReference type="SUPFAM" id="SSF50677">
    <property type="entry name" value="ValRS/IleRS/LeuRS editing domain"/>
    <property type="match status" value="1"/>
</dbReference>